<proteinExistence type="predicted"/>
<evidence type="ECO:0000313" key="3">
    <source>
        <dbReference type="Proteomes" id="UP000294933"/>
    </source>
</evidence>
<organism evidence="2 3">
    <name type="scientific">Rickenella mellea</name>
    <dbReference type="NCBI Taxonomy" id="50990"/>
    <lineage>
        <taxon>Eukaryota</taxon>
        <taxon>Fungi</taxon>
        <taxon>Dikarya</taxon>
        <taxon>Basidiomycota</taxon>
        <taxon>Agaricomycotina</taxon>
        <taxon>Agaricomycetes</taxon>
        <taxon>Hymenochaetales</taxon>
        <taxon>Rickenellaceae</taxon>
        <taxon>Rickenella</taxon>
    </lineage>
</organism>
<sequence length="275" mass="30560">MMSMLSQVFFCCLRSRTHDKLHPDETTPLIRPTDEVSPYPGHEDVIVDYQKTKERLGVIVRSKEGKMVNVLSAVPFNLRNEPIHAQGEASSSRSGRSLSTNHNGVPEINGLASHRRASPRPSLSTSRSHSSTSLHPGSASYIPPMEDNGEREPILNARLVTLPGVRRIKSRRGRTRGRLGREDMKDELPDDMYTPKMDLQGNGVTIEATTTEEEEEYDNDPSDSTDAPDDPRPDVKPLSEGERAKMKRLSDEIDTALEAGFKIEDVGTISRGWGD</sequence>
<protein>
    <submittedName>
        <fullName evidence="2">Uncharacterized protein</fullName>
    </submittedName>
</protein>
<accession>A0A4Y7QE94</accession>
<dbReference type="STRING" id="50990.A0A4Y7QE94"/>
<gene>
    <name evidence="2" type="ORF">BD410DRAFT_825885</name>
</gene>
<feature type="compositionally biased region" description="Acidic residues" evidence="1">
    <location>
        <begin position="210"/>
        <end position="228"/>
    </location>
</feature>
<feature type="region of interest" description="Disordered" evidence="1">
    <location>
        <begin position="85"/>
        <end position="149"/>
    </location>
</feature>
<name>A0A4Y7QE94_9AGAM</name>
<feature type="region of interest" description="Disordered" evidence="1">
    <location>
        <begin position="168"/>
        <end position="249"/>
    </location>
</feature>
<dbReference type="VEuPathDB" id="FungiDB:BD410DRAFT_825885"/>
<feature type="compositionally biased region" description="Basic residues" evidence="1">
    <location>
        <begin position="168"/>
        <end position="178"/>
    </location>
</feature>
<feature type="compositionally biased region" description="Basic and acidic residues" evidence="1">
    <location>
        <begin position="229"/>
        <end position="249"/>
    </location>
</feature>
<evidence type="ECO:0000256" key="1">
    <source>
        <dbReference type="SAM" id="MobiDB-lite"/>
    </source>
</evidence>
<keyword evidence="3" id="KW-1185">Reference proteome</keyword>
<dbReference type="AlphaFoldDB" id="A0A4Y7QE94"/>
<reference evidence="2 3" key="1">
    <citation type="submission" date="2018-06" db="EMBL/GenBank/DDBJ databases">
        <title>A transcriptomic atlas of mushroom development highlights an independent origin of complex multicellularity.</title>
        <authorList>
            <consortium name="DOE Joint Genome Institute"/>
            <person name="Krizsan K."/>
            <person name="Almasi E."/>
            <person name="Merenyi Z."/>
            <person name="Sahu N."/>
            <person name="Viragh M."/>
            <person name="Koszo T."/>
            <person name="Mondo S."/>
            <person name="Kiss B."/>
            <person name="Balint B."/>
            <person name="Kues U."/>
            <person name="Barry K."/>
            <person name="Hegedus J.C."/>
            <person name="Henrissat B."/>
            <person name="Johnson J."/>
            <person name="Lipzen A."/>
            <person name="Ohm R."/>
            <person name="Nagy I."/>
            <person name="Pangilinan J."/>
            <person name="Yan J."/>
            <person name="Xiong Y."/>
            <person name="Grigoriev I.V."/>
            <person name="Hibbett D.S."/>
            <person name="Nagy L.G."/>
        </authorList>
    </citation>
    <scope>NUCLEOTIDE SEQUENCE [LARGE SCALE GENOMIC DNA]</scope>
    <source>
        <strain evidence="2 3">SZMC22713</strain>
    </source>
</reference>
<feature type="compositionally biased region" description="Low complexity" evidence="1">
    <location>
        <begin position="90"/>
        <end position="99"/>
    </location>
</feature>
<dbReference type="Proteomes" id="UP000294933">
    <property type="component" value="Unassembled WGS sequence"/>
</dbReference>
<dbReference type="EMBL" id="ML170162">
    <property type="protein sequence ID" value="TDL25954.1"/>
    <property type="molecule type" value="Genomic_DNA"/>
</dbReference>
<feature type="compositionally biased region" description="Low complexity" evidence="1">
    <location>
        <begin position="119"/>
        <end position="140"/>
    </location>
</feature>
<dbReference type="OrthoDB" id="3227079at2759"/>
<evidence type="ECO:0000313" key="2">
    <source>
        <dbReference type="EMBL" id="TDL25954.1"/>
    </source>
</evidence>